<evidence type="ECO:0000313" key="2">
    <source>
        <dbReference type="EMBL" id="GKV13829.1"/>
    </source>
</evidence>
<proteinExistence type="predicted"/>
<evidence type="ECO:0000256" key="1">
    <source>
        <dbReference type="SAM" id="MobiDB-lite"/>
    </source>
</evidence>
<dbReference type="EMBL" id="BPVZ01000039">
    <property type="protein sequence ID" value="GKV13829.1"/>
    <property type="molecule type" value="Genomic_DNA"/>
</dbReference>
<organism evidence="2 3">
    <name type="scientific">Rubroshorea leprosula</name>
    <dbReference type="NCBI Taxonomy" id="152421"/>
    <lineage>
        <taxon>Eukaryota</taxon>
        <taxon>Viridiplantae</taxon>
        <taxon>Streptophyta</taxon>
        <taxon>Embryophyta</taxon>
        <taxon>Tracheophyta</taxon>
        <taxon>Spermatophyta</taxon>
        <taxon>Magnoliopsida</taxon>
        <taxon>eudicotyledons</taxon>
        <taxon>Gunneridae</taxon>
        <taxon>Pentapetalae</taxon>
        <taxon>rosids</taxon>
        <taxon>malvids</taxon>
        <taxon>Malvales</taxon>
        <taxon>Dipterocarpaceae</taxon>
        <taxon>Rubroshorea</taxon>
    </lineage>
</organism>
<feature type="region of interest" description="Disordered" evidence="1">
    <location>
        <begin position="249"/>
        <end position="273"/>
    </location>
</feature>
<dbReference type="PANTHER" id="PTHR33233">
    <property type="entry name" value="ENDONUCLEASE/EXONUCLEASE/PHOSPHATASE"/>
    <property type="match status" value="1"/>
</dbReference>
<dbReference type="Proteomes" id="UP001054252">
    <property type="component" value="Unassembled WGS sequence"/>
</dbReference>
<protein>
    <submittedName>
        <fullName evidence="2">Uncharacterized protein</fullName>
    </submittedName>
</protein>
<reference evidence="2 3" key="1">
    <citation type="journal article" date="2021" name="Commun. Biol.">
        <title>The genome of Shorea leprosula (Dipterocarpaceae) highlights the ecological relevance of drought in aseasonal tropical rainforests.</title>
        <authorList>
            <person name="Ng K.K.S."/>
            <person name="Kobayashi M.J."/>
            <person name="Fawcett J.A."/>
            <person name="Hatakeyama M."/>
            <person name="Paape T."/>
            <person name="Ng C.H."/>
            <person name="Ang C.C."/>
            <person name="Tnah L.H."/>
            <person name="Lee C.T."/>
            <person name="Nishiyama T."/>
            <person name="Sese J."/>
            <person name="O'Brien M.J."/>
            <person name="Copetti D."/>
            <person name="Mohd Noor M.I."/>
            <person name="Ong R.C."/>
            <person name="Putra M."/>
            <person name="Sireger I.Z."/>
            <person name="Indrioko S."/>
            <person name="Kosugi Y."/>
            <person name="Izuno A."/>
            <person name="Isagi Y."/>
            <person name="Lee S.L."/>
            <person name="Shimizu K.K."/>
        </authorList>
    </citation>
    <scope>NUCLEOTIDE SEQUENCE [LARGE SCALE GENOMIC DNA]</scope>
    <source>
        <strain evidence="2">214</strain>
    </source>
</reference>
<accession>A0AAV5JR13</accession>
<evidence type="ECO:0000313" key="3">
    <source>
        <dbReference type="Proteomes" id="UP001054252"/>
    </source>
</evidence>
<gene>
    <name evidence="2" type="ORF">SLEP1_g24802</name>
</gene>
<dbReference type="AlphaFoldDB" id="A0AAV5JR13"/>
<comment type="caution">
    <text evidence="2">The sequence shown here is derived from an EMBL/GenBank/DDBJ whole genome shotgun (WGS) entry which is preliminary data.</text>
</comment>
<dbReference type="PANTHER" id="PTHR33233:SF14">
    <property type="entry name" value="ENDONUCLEASE_EXONUCLEASE_PHOSPHATASE"/>
    <property type="match status" value="1"/>
</dbReference>
<keyword evidence="3" id="KW-1185">Reference proteome</keyword>
<name>A0AAV5JR13_9ROSI</name>
<sequence length="273" mass="30553">MGEKVDKGKKEMSSEIQASIIQMQHSFGDLRASSSSTAIPPGARWIDVIEKEKEDFQPFLKHKPLRTWAFVVEDEWVKGSKIWENAFVGYVMGLKPTFKDMANFVNNRWREFQVPKVFMLRNGVFLYDFAEANANLGKLASYVGIPIATDALTTKRQRVAYARMLVETEIKDTLPRVVPIIGPKGVLGMKRGTVMLRQKKVWVPKKAIMEQQSKFRHAAGKMIVESNEQCLVQPKVGVLRQGNLLTKIGTSTSDKGTMQNATGGTSSVSEVLS</sequence>